<dbReference type="PANTHER" id="PTHR33844:SF1">
    <property type="entry name" value="SULFOTRANSFERASE DOMAIN-CONTAINING PROTEIN"/>
    <property type="match status" value="1"/>
</dbReference>
<dbReference type="AlphaFoldDB" id="A0A4Y8UEK6"/>
<evidence type="ECO:0000313" key="2">
    <source>
        <dbReference type="Proteomes" id="UP000298133"/>
    </source>
</evidence>
<accession>A0A4Y8UEK6</accession>
<dbReference type="SUPFAM" id="SSF52540">
    <property type="entry name" value="P-loop containing nucleoside triphosphate hydrolases"/>
    <property type="match status" value="1"/>
</dbReference>
<dbReference type="OrthoDB" id="5380394at2"/>
<keyword evidence="2" id="KW-1185">Reference proteome</keyword>
<organism evidence="1 2">
    <name type="scientific">Gammaproteobacteria bacterium LSUCC0057</name>
    <dbReference type="NCBI Taxonomy" id="2559237"/>
    <lineage>
        <taxon>Bacteria</taxon>
        <taxon>Pseudomonadati</taxon>
        <taxon>Pseudomonadota</taxon>
        <taxon>Gammaproteobacteria</taxon>
        <taxon>Cellvibrionales</taxon>
        <taxon>Porticoccaceae</taxon>
        <taxon>SAR92 clade</taxon>
    </lineage>
</organism>
<dbReference type="PANTHER" id="PTHR33844">
    <property type="entry name" value="SULFOTRANSFER_1 DOMAIN-CONTAINING PROTEIN"/>
    <property type="match status" value="1"/>
</dbReference>
<dbReference type="Proteomes" id="UP000298133">
    <property type="component" value="Unassembled WGS sequence"/>
</dbReference>
<sequence>MATITHYSGRLANRSALSVVSVDDLRQCRTHPGNFDPERLSKIVPYCFDMSRGCLIAATDIDPLAAAAAPFHYQYLRQHAGEFVALNWQQLQILSREPICAESTVIFSPGRCGSTLLANILAANKIVTVSEPDFITQMVPLLKQALTNNQPTLTGILHLVRLALRLLLKPILNEPSLYALKMRSHANRAPLLLLQAFDKPPKPIFINRDFASWSRSRARAFNSTLQASLNSYWLAQQAQKKLSSCGPLLDLDYAQLTASPAKVSEQIAAYLGQPLQLSATVGATAIDSQRGTPLAREHIASKSHNLPDEATLTQLWQDYARRRPV</sequence>
<gene>
    <name evidence="1" type="ORF">E3W66_09555</name>
</gene>
<dbReference type="InterPro" id="IPR027417">
    <property type="entry name" value="P-loop_NTPase"/>
</dbReference>
<comment type="caution">
    <text evidence="1">The sequence shown here is derived from an EMBL/GenBank/DDBJ whole genome shotgun (WGS) entry which is preliminary data.</text>
</comment>
<evidence type="ECO:0000313" key="1">
    <source>
        <dbReference type="EMBL" id="TFH67255.1"/>
    </source>
</evidence>
<proteinExistence type="predicted"/>
<dbReference type="EMBL" id="SPIA01000004">
    <property type="protein sequence ID" value="TFH67255.1"/>
    <property type="molecule type" value="Genomic_DNA"/>
</dbReference>
<dbReference type="Gene3D" id="3.40.50.300">
    <property type="entry name" value="P-loop containing nucleotide triphosphate hydrolases"/>
    <property type="match status" value="1"/>
</dbReference>
<evidence type="ECO:0008006" key="3">
    <source>
        <dbReference type="Google" id="ProtNLM"/>
    </source>
</evidence>
<protein>
    <recommendedName>
        <fullName evidence="3">Sulfotransferase family protein</fullName>
    </recommendedName>
</protein>
<reference evidence="1 2" key="1">
    <citation type="submission" date="2019-03" db="EMBL/GenBank/DDBJ databases">
        <title>Draft genome of Gammaproteobacteria bacterium LSUCC0057, a member of the SAR92 clade.</title>
        <authorList>
            <person name="Lanclos V.C."/>
            <person name="Doiron C."/>
            <person name="Henson M.W."/>
            <person name="Thrash J.C."/>
        </authorList>
    </citation>
    <scope>NUCLEOTIDE SEQUENCE [LARGE SCALE GENOMIC DNA]</scope>
    <source>
        <strain evidence="1 2">LSUCC0057</strain>
    </source>
</reference>
<name>A0A4Y8UEK6_9GAMM</name>